<accession>A0A3S3B215</accession>
<reference evidence="2 3" key="1">
    <citation type="submission" date="2018-11" db="EMBL/GenBank/DDBJ databases">
        <title>Rhodococcus spongicola sp. nov. and Rhodococcus xishaensis sp. nov. from marine sponges.</title>
        <authorList>
            <person name="Li L."/>
            <person name="Lin H.W."/>
        </authorList>
    </citation>
    <scope>NUCLEOTIDE SEQUENCE [LARGE SCALE GENOMIC DNA]</scope>
    <source>
        <strain evidence="2 3">LHW51113</strain>
    </source>
</reference>
<dbReference type="EMBL" id="RKLO01000005">
    <property type="protein sequence ID" value="RVW01320.1"/>
    <property type="molecule type" value="Genomic_DNA"/>
</dbReference>
<feature type="region of interest" description="Disordered" evidence="1">
    <location>
        <begin position="120"/>
        <end position="154"/>
    </location>
</feature>
<gene>
    <name evidence="2" type="ORF">EGT50_13980</name>
</gene>
<keyword evidence="3" id="KW-1185">Reference proteome</keyword>
<dbReference type="Proteomes" id="UP000283479">
    <property type="component" value="Unassembled WGS sequence"/>
</dbReference>
<evidence type="ECO:0000256" key="1">
    <source>
        <dbReference type="SAM" id="MobiDB-lite"/>
    </source>
</evidence>
<comment type="caution">
    <text evidence="2">The sequence shown here is derived from an EMBL/GenBank/DDBJ whole genome shotgun (WGS) entry which is preliminary data.</text>
</comment>
<dbReference type="OrthoDB" id="3544256at2"/>
<feature type="compositionally biased region" description="Basic and acidic residues" evidence="1">
    <location>
        <begin position="7"/>
        <end position="64"/>
    </location>
</feature>
<dbReference type="RefSeq" id="WP_127955224.1">
    <property type="nucleotide sequence ID" value="NZ_RKLO01000005.1"/>
</dbReference>
<evidence type="ECO:0000313" key="2">
    <source>
        <dbReference type="EMBL" id="RVW01320.1"/>
    </source>
</evidence>
<sequence length="154" mass="17488">MTAPTDNSEHDKATDTDDLKQQGAEQKQETVKEEKQTRKSDNAEAARYRRQLRDTEAERDTLRDRVTAYERREAEQLAVELADPRDLWVAGIDLDDLRGDNGTIDYAKVAAAVDEVLAEHPAWGKTRTPKPDRRQGGGEHQLPAHTNWSNALRR</sequence>
<protein>
    <submittedName>
        <fullName evidence="2">Uncharacterized protein</fullName>
    </submittedName>
</protein>
<feature type="region of interest" description="Disordered" evidence="1">
    <location>
        <begin position="1"/>
        <end position="64"/>
    </location>
</feature>
<feature type="compositionally biased region" description="Polar residues" evidence="1">
    <location>
        <begin position="144"/>
        <end position="154"/>
    </location>
</feature>
<organism evidence="2 3">
    <name type="scientific">Rhodococcus xishaensis</name>
    <dbReference type="NCBI Taxonomy" id="2487364"/>
    <lineage>
        <taxon>Bacteria</taxon>
        <taxon>Bacillati</taxon>
        <taxon>Actinomycetota</taxon>
        <taxon>Actinomycetes</taxon>
        <taxon>Mycobacteriales</taxon>
        <taxon>Nocardiaceae</taxon>
        <taxon>Rhodococcus</taxon>
    </lineage>
</organism>
<proteinExistence type="predicted"/>
<name>A0A3S3B215_9NOCA</name>
<dbReference type="AlphaFoldDB" id="A0A3S3B215"/>
<evidence type="ECO:0000313" key="3">
    <source>
        <dbReference type="Proteomes" id="UP000283479"/>
    </source>
</evidence>